<reference evidence="1" key="1">
    <citation type="submission" date="2021-01" db="EMBL/GenBank/DDBJ databases">
        <title>Genome public.</title>
        <authorList>
            <person name="Liu C."/>
            <person name="Sun Q."/>
        </authorList>
    </citation>
    <scope>NUCLEOTIDE SEQUENCE</scope>
    <source>
        <strain evidence="1">YIM B02565</strain>
    </source>
</reference>
<sequence>MNIKSYFFNVNTFTEKLIEENLSEFVEYSLEILPEFNGVYFIYKKDTEDLMFIGSTSGSGNLKNKLLESIMPEYVSETFKNKVMEDVFKTTSWVENEIGEENKNIEYIGKVIEYIKSNYKLKFLLLPNEVEENEVLLVEKACISLKKPIYNVP</sequence>
<dbReference type="RefSeq" id="WP_202767479.1">
    <property type="nucleotide sequence ID" value="NZ_JAESWA010000022.1"/>
</dbReference>
<dbReference type="Proteomes" id="UP000623681">
    <property type="component" value="Unassembled WGS sequence"/>
</dbReference>
<dbReference type="EMBL" id="JAESWA010000022">
    <property type="protein sequence ID" value="MBL4932103.1"/>
    <property type="molecule type" value="Genomic_DNA"/>
</dbReference>
<evidence type="ECO:0000313" key="1">
    <source>
        <dbReference type="EMBL" id="MBL4932103.1"/>
    </source>
</evidence>
<organism evidence="1 2">
    <name type="scientific">Clostridium paridis</name>
    <dbReference type="NCBI Taxonomy" id="2803863"/>
    <lineage>
        <taxon>Bacteria</taxon>
        <taxon>Bacillati</taxon>
        <taxon>Bacillota</taxon>
        <taxon>Clostridia</taxon>
        <taxon>Eubacteriales</taxon>
        <taxon>Clostridiaceae</taxon>
        <taxon>Clostridium</taxon>
    </lineage>
</organism>
<protein>
    <submittedName>
        <fullName evidence="1">Uncharacterized protein</fullName>
    </submittedName>
</protein>
<dbReference type="AlphaFoldDB" id="A0A937FHH1"/>
<accession>A0A937FHH1</accession>
<keyword evidence="2" id="KW-1185">Reference proteome</keyword>
<evidence type="ECO:0000313" key="2">
    <source>
        <dbReference type="Proteomes" id="UP000623681"/>
    </source>
</evidence>
<comment type="caution">
    <text evidence="1">The sequence shown here is derived from an EMBL/GenBank/DDBJ whole genome shotgun (WGS) entry which is preliminary data.</text>
</comment>
<gene>
    <name evidence="1" type="ORF">JK634_09830</name>
</gene>
<proteinExistence type="predicted"/>
<name>A0A937FHH1_9CLOT</name>